<organism evidence="1 2">
    <name type="scientific">Gigaspora rosea</name>
    <dbReference type="NCBI Taxonomy" id="44941"/>
    <lineage>
        <taxon>Eukaryota</taxon>
        <taxon>Fungi</taxon>
        <taxon>Fungi incertae sedis</taxon>
        <taxon>Mucoromycota</taxon>
        <taxon>Glomeromycotina</taxon>
        <taxon>Glomeromycetes</taxon>
        <taxon>Diversisporales</taxon>
        <taxon>Gigasporaceae</taxon>
        <taxon>Gigaspora</taxon>
    </lineage>
</organism>
<sequence length="634" mass="73105">MDINFFPNIRPAKIPGDVKRIKVNIISDEKTSSYIMDDLNKDNTLREIRKTLSSTEEVLMGWQNAAFRNKLKRKIPLSQEDKYKLENILISEDDYYTLTIELNHLPSFPEIKQTHKIEIGYKKLNNGSLIAAEQPAFFIKNSHLMSIALNSNFQSVCKKTSKNFDQLWTKSFEEGYDFLDDENDELSSNECTIKYCEKGSIILSHKDLEATEEYVEAIKGALDENLTDTQKVEALIGVGKRYGFFWLHEIKLGGKFMQMVTRNGETRNKTVGGDHSKHQSTSDWLKSLESCKEWEIIGYGPKFSLYLLLPEELQLRIKRLNGRKVLYSNVYNLRIIRGYDLRSPVVEPVPVPSNIISTLREYTIFAAVYNKADRKPYRNVFSIRLDYLNDEAPFFVIHRIGPTLRNLPQIDLLIPWIIVGYDNNLPLEPFLDKSLISFLSTKNPIERPNDASILLERPIPNNHCWITTITLHCRKNPRYQFARTRALINCHLQSADRMRINLCYNVHNNDDNNDDITLDFGINCTMLNETDTGGLIPVIVEGPTNQPWRNKSRRNSILTTDRSLFTGRWNNNNVRLPDDDDLVFSSLLCPNPPGQGCNNLFLNINPKYPIVKSPNNMNSNPNCLISFIILREQN</sequence>
<protein>
    <recommendedName>
        <fullName evidence="3">MACPF domain-containing protein</fullName>
    </recommendedName>
</protein>
<name>A0A397VP75_9GLOM</name>
<evidence type="ECO:0000313" key="2">
    <source>
        <dbReference type="Proteomes" id="UP000266673"/>
    </source>
</evidence>
<evidence type="ECO:0008006" key="3">
    <source>
        <dbReference type="Google" id="ProtNLM"/>
    </source>
</evidence>
<dbReference type="OrthoDB" id="2360248at2759"/>
<comment type="caution">
    <text evidence="1">The sequence shown here is derived from an EMBL/GenBank/DDBJ whole genome shotgun (WGS) entry which is preliminary data.</text>
</comment>
<evidence type="ECO:0000313" key="1">
    <source>
        <dbReference type="EMBL" id="RIB24325.1"/>
    </source>
</evidence>
<accession>A0A397VP75</accession>
<reference evidence="1 2" key="1">
    <citation type="submission" date="2018-06" db="EMBL/GenBank/DDBJ databases">
        <title>Comparative genomics reveals the genomic features of Rhizophagus irregularis, R. cerebriforme, R. diaphanum and Gigaspora rosea, and their symbiotic lifestyle signature.</title>
        <authorList>
            <person name="Morin E."/>
            <person name="San Clemente H."/>
            <person name="Chen E.C.H."/>
            <person name="De La Providencia I."/>
            <person name="Hainaut M."/>
            <person name="Kuo A."/>
            <person name="Kohler A."/>
            <person name="Murat C."/>
            <person name="Tang N."/>
            <person name="Roy S."/>
            <person name="Loubradou J."/>
            <person name="Henrissat B."/>
            <person name="Grigoriev I.V."/>
            <person name="Corradi N."/>
            <person name="Roux C."/>
            <person name="Martin F.M."/>
        </authorList>
    </citation>
    <scope>NUCLEOTIDE SEQUENCE [LARGE SCALE GENOMIC DNA]</scope>
    <source>
        <strain evidence="1 2">DAOM 194757</strain>
    </source>
</reference>
<dbReference type="AlphaFoldDB" id="A0A397VP75"/>
<gene>
    <name evidence="1" type="ORF">C2G38_2139299</name>
</gene>
<keyword evidence="2" id="KW-1185">Reference proteome</keyword>
<dbReference type="EMBL" id="QKWP01000221">
    <property type="protein sequence ID" value="RIB24325.1"/>
    <property type="molecule type" value="Genomic_DNA"/>
</dbReference>
<dbReference type="Proteomes" id="UP000266673">
    <property type="component" value="Unassembled WGS sequence"/>
</dbReference>
<proteinExistence type="predicted"/>